<dbReference type="SUPFAM" id="SSF46894">
    <property type="entry name" value="C-terminal effector domain of the bipartite response regulators"/>
    <property type="match status" value="1"/>
</dbReference>
<dbReference type="PANTHER" id="PTHR16305">
    <property type="entry name" value="TESTICULAR SOLUBLE ADENYLYL CYCLASE"/>
    <property type="match status" value="1"/>
</dbReference>
<dbReference type="GO" id="GO:0006355">
    <property type="term" value="P:regulation of DNA-templated transcription"/>
    <property type="evidence" value="ECO:0007669"/>
    <property type="project" value="InterPro"/>
</dbReference>
<keyword evidence="5" id="KW-1185">Reference proteome</keyword>
<dbReference type="Proteomes" id="UP000482960">
    <property type="component" value="Unassembled WGS sequence"/>
</dbReference>
<dbReference type="Gene3D" id="1.25.40.10">
    <property type="entry name" value="Tetratricopeptide repeat domain"/>
    <property type="match status" value="2"/>
</dbReference>
<dbReference type="EMBL" id="BLPG01000001">
    <property type="protein sequence ID" value="GFJ88618.1"/>
    <property type="molecule type" value="Genomic_DNA"/>
</dbReference>
<evidence type="ECO:0000256" key="2">
    <source>
        <dbReference type="ARBA" id="ARBA00022840"/>
    </source>
</evidence>
<dbReference type="SUPFAM" id="SSF48452">
    <property type="entry name" value="TPR-like"/>
    <property type="match status" value="2"/>
</dbReference>
<reference evidence="4 5" key="2">
    <citation type="submission" date="2020-03" db="EMBL/GenBank/DDBJ databases">
        <authorList>
            <person name="Ichikawa N."/>
            <person name="Kimura A."/>
            <person name="Kitahashi Y."/>
            <person name="Uohara A."/>
        </authorList>
    </citation>
    <scope>NUCLEOTIDE SEQUENCE [LARGE SCALE GENOMIC DNA]</scope>
    <source>
        <strain evidence="4 5">NBRC 108638</strain>
    </source>
</reference>
<dbReference type="GO" id="GO:0004016">
    <property type="term" value="F:adenylate cyclase activity"/>
    <property type="evidence" value="ECO:0007669"/>
    <property type="project" value="TreeGrafter"/>
</dbReference>
<dbReference type="PROSITE" id="PS00622">
    <property type="entry name" value="HTH_LUXR_1"/>
    <property type="match status" value="1"/>
</dbReference>
<dbReference type="GO" id="GO:0003677">
    <property type="term" value="F:DNA binding"/>
    <property type="evidence" value="ECO:0007669"/>
    <property type="project" value="InterPro"/>
</dbReference>
<proteinExistence type="predicted"/>
<evidence type="ECO:0000259" key="3">
    <source>
        <dbReference type="PROSITE" id="PS50043"/>
    </source>
</evidence>
<evidence type="ECO:0000256" key="1">
    <source>
        <dbReference type="ARBA" id="ARBA00022741"/>
    </source>
</evidence>
<dbReference type="InterPro" id="IPR016032">
    <property type="entry name" value="Sig_transdc_resp-reg_C-effctor"/>
</dbReference>
<gene>
    <name evidence="4" type="ORF">Prum_022600</name>
</gene>
<dbReference type="InterPro" id="IPR011990">
    <property type="entry name" value="TPR-like_helical_dom_sf"/>
</dbReference>
<dbReference type="PANTHER" id="PTHR16305:SF35">
    <property type="entry name" value="TRANSCRIPTIONAL ACTIVATOR DOMAIN"/>
    <property type="match status" value="1"/>
</dbReference>
<dbReference type="Pfam" id="PF00196">
    <property type="entry name" value="GerE"/>
    <property type="match status" value="1"/>
</dbReference>
<evidence type="ECO:0000313" key="4">
    <source>
        <dbReference type="EMBL" id="GFJ88618.1"/>
    </source>
</evidence>
<accession>A0A6V8L0Z1</accession>
<dbReference type="Gene3D" id="1.10.10.10">
    <property type="entry name" value="Winged helix-like DNA-binding domain superfamily/Winged helix DNA-binding domain"/>
    <property type="match status" value="1"/>
</dbReference>
<dbReference type="PROSITE" id="PS51257">
    <property type="entry name" value="PROKAR_LIPOPROTEIN"/>
    <property type="match status" value="1"/>
</dbReference>
<dbReference type="GO" id="GO:0005524">
    <property type="term" value="F:ATP binding"/>
    <property type="evidence" value="ECO:0007669"/>
    <property type="project" value="UniProtKB-KW"/>
</dbReference>
<dbReference type="PRINTS" id="PR00038">
    <property type="entry name" value="HTHLUXR"/>
</dbReference>
<dbReference type="InterPro" id="IPR036388">
    <property type="entry name" value="WH-like_DNA-bd_sf"/>
</dbReference>
<protein>
    <submittedName>
        <fullName evidence="4">LuxR family transcriptional regulator</fullName>
    </submittedName>
</protein>
<keyword evidence="2" id="KW-0067">ATP-binding</keyword>
<dbReference type="PROSITE" id="PS50043">
    <property type="entry name" value="HTH_LUXR_2"/>
    <property type="match status" value="1"/>
</dbReference>
<reference evidence="4 5" key="1">
    <citation type="submission" date="2020-03" db="EMBL/GenBank/DDBJ databases">
        <title>Whole genome shotgun sequence of Phytohabitans rumicis NBRC 108638.</title>
        <authorList>
            <person name="Komaki H."/>
            <person name="Tamura T."/>
        </authorList>
    </citation>
    <scope>NUCLEOTIDE SEQUENCE [LARGE SCALE GENOMIC DNA]</scope>
    <source>
        <strain evidence="4 5">NBRC 108638</strain>
    </source>
</reference>
<keyword evidence="1" id="KW-0547">Nucleotide-binding</keyword>
<evidence type="ECO:0000313" key="5">
    <source>
        <dbReference type="Proteomes" id="UP000482960"/>
    </source>
</evidence>
<dbReference type="AlphaFoldDB" id="A0A6V8L0Z1"/>
<sequence>MRAAADEAKSAGCQVFWASCDELSHAFPLLPLLDALESAPVDSGGQAEILELLRIESAPGNGVDHVAAATERLLALVDELCTDIPVMLVVDDLQWADPATVQMLGRLVRSVRQLPLFVVGVMRPVPRREDLKALGRTIEPASRMRLHSLSEVEVGELVANAAGSTPGPRLLRLAAGAAGNPLYITELVAALDRAGALTTDNGTIEATGTKTPGSLAAVIADRLEFLSPAGRGTLRAAALLGVDFSVSELAMASGQTVTELMPVLDEAILAGVLRENDFALAFRHPLIRTALYEELPIAVRAAWHRDAARALADNGAPAERVARQLLPAFQDEGTAGVADEWMVQWLVDTGQRLVARAPGAAIPLLRRAVAAIPAGVAPHDLLACRLADALYRTGDAASAAEVATSALEYVTRPDYLVDLHWTLTQCRSMQGRAEEALAALDRALDGPMVGRQHRTRLLVLKARTQCLLGRVDTAGQVATTALAAATESGDRWATGWALGLQTVVQGMRGEAARSLPLFDRALAVAEGHPGLADLRLSLHINHAVALVHLDRLDAAIGAAEHGRQLADEAGNMVRLGQAQSVLGELLFLAGRWDDALVEIEPAPGASKSPVVECCDRGVAAVIRLHRGDPTAGQDLADAERYAAQLGDRVIGVLALAKSLNREQADDPVEALAVLMAGLSETEDTETTADLLADAVRLAIEVGDFEAARTVVKQAEEVARTSDVPHHIALPPHCRGLLDRDPELLLSAAQHYEAAGRPLPRAQALEAAGAALAERGDVAGARAHFTTAFSLYSDLGAEWDLARTQAKFRSYGIRRGPHVRHRRADHGWSSLTPTEIKVAGLVADGMSNPQIAAHLFLSRRTVQTHVSHILAKLNLHSRTEIAREVSLRATA</sequence>
<dbReference type="InterPro" id="IPR000792">
    <property type="entry name" value="Tscrpt_reg_LuxR_C"/>
</dbReference>
<name>A0A6V8L0Z1_9ACTN</name>
<dbReference type="InterPro" id="IPR041664">
    <property type="entry name" value="AAA_16"/>
</dbReference>
<feature type="domain" description="HTH luxR-type" evidence="3">
    <location>
        <begin position="823"/>
        <end position="888"/>
    </location>
</feature>
<organism evidence="4 5">
    <name type="scientific">Phytohabitans rumicis</name>
    <dbReference type="NCBI Taxonomy" id="1076125"/>
    <lineage>
        <taxon>Bacteria</taxon>
        <taxon>Bacillati</taxon>
        <taxon>Actinomycetota</taxon>
        <taxon>Actinomycetes</taxon>
        <taxon>Micromonosporales</taxon>
        <taxon>Micromonosporaceae</taxon>
    </lineage>
</organism>
<dbReference type="Pfam" id="PF13191">
    <property type="entry name" value="AAA_16"/>
    <property type="match status" value="1"/>
</dbReference>
<dbReference type="GO" id="GO:0005737">
    <property type="term" value="C:cytoplasm"/>
    <property type="evidence" value="ECO:0007669"/>
    <property type="project" value="TreeGrafter"/>
</dbReference>
<dbReference type="CDD" id="cd06170">
    <property type="entry name" value="LuxR_C_like"/>
    <property type="match status" value="1"/>
</dbReference>
<dbReference type="SMART" id="SM00421">
    <property type="entry name" value="HTH_LUXR"/>
    <property type="match status" value="1"/>
</dbReference>
<comment type="caution">
    <text evidence="4">The sequence shown here is derived from an EMBL/GenBank/DDBJ whole genome shotgun (WGS) entry which is preliminary data.</text>
</comment>